<name>A0AAE3L431_9FIRM</name>
<dbReference type="PROSITE" id="PS00211">
    <property type="entry name" value="ABC_TRANSPORTER_1"/>
    <property type="match status" value="1"/>
</dbReference>
<dbReference type="NCBIfam" id="TIGR01978">
    <property type="entry name" value="sufC"/>
    <property type="match status" value="1"/>
</dbReference>
<dbReference type="Proteomes" id="UP001205748">
    <property type="component" value="Unassembled WGS sequence"/>
</dbReference>
<keyword evidence="2" id="KW-0547">Nucleotide-binding</keyword>
<dbReference type="Pfam" id="PF00005">
    <property type="entry name" value="ABC_tran"/>
    <property type="match status" value="1"/>
</dbReference>
<dbReference type="PROSITE" id="PS50893">
    <property type="entry name" value="ABC_TRANSPORTER_2"/>
    <property type="match status" value="1"/>
</dbReference>
<evidence type="ECO:0000256" key="3">
    <source>
        <dbReference type="ARBA" id="ARBA00022840"/>
    </source>
</evidence>
<dbReference type="RefSeq" id="WP_257531593.1">
    <property type="nucleotide sequence ID" value="NZ_JANKAS010000008.1"/>
</dbReference>
<evidence type="ECO:0000256" key="2">
    <source>
        <dbReference type="ARBA" id="ARBA00022741"/>
    </source>
</evidence>
<gene>
    <name evidence="5" type="primary">sufC</name>
    <name evidence="5" type="ORF">NSA47_10145</name>
</gene>
<keyword evidence="3" id="KW-0067">ATP-binding</keyword>
<comment type="similarity">
    <text evidence="1">Belongs to the ABC transporter superfamily. Ycf16 family.</text>
</comment>
<dbReference type="PANTHER" id="PTHR43204:SF1">
    <property type="entry name" value="ABC TRANSPORTER I FAMILY MEMBER 6, CHLOROPLASTIC"/>
    <property type="match status" value="1"/>
</dbReference>
<evidence type="ECO:0000259" key="4">
    <source>
        <dbReference type="PROSITE" id="PS50893"/>
    </source>
</evidence>
<feature type="domain" description="ABC transporter" evidence="4">
    <location>
        <begin position="6"/>
        <end position="246"/>
    </location>
</feature>
<keyword evidence="6" id="KW-1185">Reference proteome</keyword>
<protein>
    <submittedName>
        <fullName evidence="5">Fe-S cluster assembly ATPase SufC</fullName>
    </submittedName>
</protein>
<proteinExistence type="inferred from homology"/>
<dbReference type="Gene3D" id="3.40.50.300">
    <property type="entry name" value="P-loop containing nucleotide triphosphate hydrolases"/>
    <property type="match status" value="1"/>
</dbReference>
<reference evidence="5" key="1">
    <citation type="submission" date="2022-07" db="EMBL/GenBank/DDBJ databases">
        <title>Enhanced cultured diversity of the mouse gut microbiota enables custom-made synthetic communities.</title>
        <authorList>
            <person name="Afrizal A."/>
        </authorList>
    </citation>
    <scope>NUCLEOTIDE SEQUENCE</scope>
    <source>
        <strain evidence="5">DSM 28593</strain>
    </source>
</reference>
<dbReference type="InterPro" id="IPR027417">
    <property type="entry name" value="P-loop_NTPase"/>
</dbReference>
<evidence type="ECO:0000313" key="5">
    <source>
        <dbReference type="EMBL" id="MCR1899343.1"/>
    </source>
</evidence>
<dbReference type="GO" id="GO:0016887">
    <property type="term" value="F:ATP hydrolysis activity"/>
    <property type="evidence" value="ECO:0007669"/>
    <property type="project" value="InterPro"/>
</dbReference>
<dbReference type="EMBL" id="JANKAS010000008">
    <property type="protein sequence ID" value="MCR1899343.1"/>
    <property type="molecule type" value="Genomic_DNA"/>
</dbReference>
<sequence>MKDTLLKIQNIKASVEDKEILKGINLTINKGEVHVIMGPNGAGKSTLANVLMNHPNYKVGQGEIFFKGEDITHLQTDERARRGMFLSFQYPEEVPGITVENFLRTAKASISGKPVRLLAFKKALQEKMELLDMKPEYAQRYLNEGFSGGEKKKNEILQMTILEPDLAILDETDSGLDVDAVKVVSQGIQMYSKEDNAVLIITHHKKLLEHIKPDFVHILLDGKISMTSDSSLVDKIEAQGYQWVREGRGE</sequence>
<evidence type="ECO:0000313" key="6">
    <source>
        <dbReference type="Proteomes" id="UP001205748"/>
    </source>
</evidence>
<dbReference type="InterPro" id="IPR003439">
    <property type="entry name" value="ABC_transporter-like_ATP-bd"/>
</dbReference>
<organism evidence="5 6">
    <name type="scientific">Irregularibacter muris</name>
    <dbReference type="NCBI Taxonomy" id="1796619"/>
    <lineage>
        <taxon>Bacteria</taxon>
        <taxon>Bacillati</taxon>
        <taxon>Bacillota</taxon>
        <taxon>Clostridia</taxon>
        <taxon>Eubacteriales</taxon>
        <taxon>Eubacteriaceae</taxon>
        <taxon>Irregularibacter</taxon>
    </lineage>
</organism>
<dbReference type="InterPro" id="IPR010230">
    <property type="entry name" value="FeS-cluster_ATPase_SufC"/>
</dbReference>
<dbReference type="CDD" id="cd03217">
    <property type="entry name" value="ABC_FeS_Assembly"/>
    <property type="match status" value="1"/>
</dbReference>
<dbReference type="SMART" id="SM00382">
    <property type="entry name" value="AAA"/>
    <property type="match status" value="1"/>
</dbReference>
<dbReference type="InterPro" id="IPR017871">
    <property type="entry name" value="ABC_transporter-like_CS"/>
</dbReference>
<evidence type="ECO:0000256" key="1">
    <source>
        <dbReference type="ARBA" id="ARBA00006216"/>
    </source>
</evidence>
<dbReference type="PANTHER" id="PTHR43204">
    <property type="entry name" value="ABC TRANSPORTER I FAMILY MEMBER 6, CHLOROPLASTIC"/>
    <property type="match status" value="1"/>
</dbReference>
<accession>A0AAE3L431</accession>
<comment type="caution">
    <text evidence="5">The sequence shown here is derived from an EMBL/GenBank/DDBJ whole genome shotgun (WGS) entry which is preliminary data.</text>
</comment>
<dbReference type="GO" id="GO:0005524">
    <property type="term" value="F:ATP binding"/>
    <property type="evidence" value="ECO:0007669"/>
    <property type="project" value="UniProtKB-KW"/>
</dbReference>
<dbReference type="SUPFAM" id="SSF52540">
    <property type="entry name" value="P-loop containing nucleoside triphosphate hydrolases"/>
    <property type="match status" value="1"/>
</dbReference>
<dbReference type="AlphaFoldDB" id="A0AAE3L431"/>
<dbReference type="InterPro" id="IPR003593">
    <property type="entry name" value="AAA+_ATPase"/>
</dbReference>